<evidence type="ECO:0000313" key="2">
    <source>
        <dbReference type="Proteomes" id="UP001371456"/>
    </source>
</evidence>
<gene>
    <name evidence="1" type="ORF">RDI58_026578</name>
</gene>
<comment type="caution">
    <text evidence="1">The sequence shown here is derived from an EMBL/GenBank/DDBJ whole genome shotgun (WGS) entry which is preliminary data.</text>
</comment>
<dbReference type="AlphaFoldDB" id="A0AAN8SZE0"/>
<keyword evidence="2" id="KW-1185">Reference proteome</keyword>
<sequence length="95" mass="11337">MTAEEMELKSCLYWRFCLYSDDADLEKDLLWKVFMALSSLHQIEKLSQHKGKVFNLTYNVFSSFEIFIQVNVDLFFINQGITDSAAKRKHKMWFQ</sequence>
<dbReference type="Proteomes" id="UP001371456">
    <property type="component" value="Unassembled WGS sequence"/>
</dbReference>
<name>A0AAN8SZE0_SOLBU</name>
<proteinExistence type="predicted"/>
<protein>
    <submittedName>
        <fullName evidence="1">Uncharacterized protein</fullName>
    </submittedName>
</protein>
<accession>A0AAN8SZE0</accession>
<organism evidence="1 2">
    <name type="scientific">Solanum bulbocastanum</name>
    <name type="common">Wild potato</name>
    <dbReference type="NCBI Taxonomy" id="147425"/>
    <lineage>
        <taxon>Eukaryota</taxon>
        <taxon>Viridiplantae</taxon>
        <taxon>Streptophyta</taxon>
        <taxon>Embryophyta</taxon>
        <taxon>Tracheophyta</taxon>
        <taxon>Spermatophyta</taxon>
        <taxon>Magnoliopsida</taxon>
        <taxon>eudicotyledons</taxon>
        <taxon>Gunneridae</taxon>
        <taxon>Pentapetalae</taxon>
        <taxon>asterids</taxon>
        <taxon>lamiids</taxon>
        <taxon>Solanales</taxon>
        <taxon>Solanaceae</taxon>
        <taxon>Solanoideae</taxon>
        <taxon>Solaneae</taxon>
        <taxon>Solanum</taxon>
    </lineage>
</organism>
<evidence type="ECO:0000313" key="1">
    <source>
        <dbReference type="EMBL" id="KAK6775577.1"/>
    </source>
</evidence>
<reference evidence="1 2" key="1">
    <citation type="submission" date="2024-02" db="EMBL/GenBank/DDBJ databases">
        <title>de novo genome assembly of Solanum bulbocastanum strain 11H21.</title>
        <authorList>
            <person name="Hosaka A.J."/>
        </authorList>
    </citation>
    <scope>NUCLEOTIDE SEQUENCE [LARGE SCALE GENOMIC DNA]</scope>
    <source>
        <tissue evidence="1">Young leaves</tissue>
    </source>
</reference>
<dbReference type="EMBL" id="JBANQN010000011">
    <property type="protein sequence ID" value="KAK6775577.1"/>
    <property type="molecule type" value="Genomic_DNA"/>
</dbReference>